<name>A0A6J5T924_9CAUD</name>
<accession>A0A6J5T924</accession>
<evidence type="ECO:0000313" key="1">
    <source>
        <dbReference type="EMBL" id="CAB4241355.1"/>
    </source>
</evidence>
<proteinExistence type="predicted"/>
<organism evidence="1">
    <name type="scientific">uncultured Caudovirales phage</name>
    <dbReference type="NCBI Taxonomy" id="2100421"/>
    <lineage>
        <taxon>Viruses</taxon>
        <taxon>Duplodnaviria</taxon>
        <taxon>Heunggongvirae</taxon>
        <taxon>Uroviricota</taxon>
        <taxon>Caudoviricetes</taxon>
        <taxon>Peduoviridae</taxon>
        <taxon>Maltschvirus</taxon>
        <taxon>Maltschvirus maltsch</taxon>
    </lineage>
</organism>
<reference evidence="1" key="1">
    <citation type="submission" date="2020-05" db="EMBL/GenBank/DDBJ databases">
        <authorList>
            <person name="Chiriac C."/>
            <person name="Salcher M."/>
            <person name="Ghai R."/>
            <person name="Kavagutti S V."/>
        </authorList>
    </citation>
    <scope>NUCLEOTIDE SEQUENCE</scope>
</reference>
<gene>
    <name evidence="1" type="ORF">UFOVP67_59</name>
</gene>
<sequence>MQQSTKIAKYKGYSAMRNVSKKGADTKQNIAVMT</sequence>
<protein>
    <submittedName>
        <fullName evidence="1">Uncharacterized protein</fullName>
    </submittedName>
</protein>
<dbReference type="EMBL" id="LR797823">
    <property type="protein sequence ID" value="CAB4241355.1"/>
    <property type="molecule type" value="Genomic_DNA"/>
</dbReference>